<keyword evidence="7" id="KW-1185">Reference proteome</keyword>
<protein>
    <submittedName>
        <fullName evidence="6">Uncharacterized protein</fullName>
    </submittedName>
</protein>
<dbReference type="RefSeq" id="XP_007747568.1">
    <property type="nucleotide sequence ID" value="XM_007749378.1"/>
</dbReference>
<sequence length="681" mass="75289">MGTRFGRAILLTTFNFISLICATCSSQSPAFPPPSYSGSHPELLKTFKHIEVSLASLFANRSDLNTSSYSVEVTSPHSTLWTTFHTAAEKDPKRPGAEQVDGSSVYRIASITKVYTVLGILQQHAAGNLSLDDTVDEYITVLKTPRYRSGGTHNIPWGDITLRSLASQLSGIPRDWAQGDLITALPDPSVVGLPPLPPSARERSDLPKCDEYAKYKPCTARDLLDYLLDKPPVFMPNQKSTYSNIAFELLGLVLTNVTGGSYEDYIESSILRPLNMTSTSFQKPSDSVAVLPKGNAWYWDVDEGVQNPTGGLYCPSSDMSVFLRHVLKTYSNIANTKVNWLLPVSFTPGWKSFYGMPWEIYRTDRILGSSSVRTVSFFTKGGGLPGYRTLILLVPEYELGITIFTAGEETFIDQVVDIVTTSLIRAADVLAARQVAHKYTGTYLAAEPGPGSRAINSSLRLSYSATHGLEVTKWISNGTDMLSVIPWQFRFPKDRGLHAQLIPTTLFRDPEQKRGELWRITFTFDRLGGDVDDYNYGDDNDSDKFLDRGPSSSGSSSSSAPGVWADFCVSDVDTMMYAGKPLNEIVFWDQDIPTGADDEEDTEEERLGARHGMVELTAFRINMTRRRGSGVGGDVGGSGRVSEKSVLHHDCDRDRDHEKLLVQDKTRRASPREELSREDLG</sequence>
<feature type="compositionally biased region" description="Gly residues" evidence="2">
    <location>
        <begin position="629"/>
        <end position="639"/>
    </location>
</feature>
<dbReference type="GeneID" id="19193495"/>
<evidence type="ECO:0000256" key="3">
    <source>
        <dbReference type="SAM" id="SignalP"/>
    </source>
</evidence>
<dbReference type="Pfam" id="PF26335">
    <property type="entry name" value="ARB_00930_C"/>
    <property type="match status" value="1"/>
</dbReference>
<evidence type="ECO:0000259" key="4">
    <source>
        <dbReference type="Pfam" id="PF00144"/>
    </source>
</evidence>
<keyword evidence="3" id="KW-0732">Signal</keyword>
<evidence type="ECO:0000313" key="6">
    <source>
        <dbReference type="EMBL" id="EXJ68182.1"/>
    </source>
</evidence>
<dbReference type="STRING" id="1182543.W9WJ69"/>
<accession>W9WJ69</accession>
<evidence type="ECO:0000259" key="5">
    <source>
        <dbReference type="Pfam" id="PF26335"/>
    </source>
</evidence>
<organism evidence="6 7">
    <name type="scientific">Cladophialophora psammophila CBS 110553</name>
    <dbReference type="NCBI Taxonomy" id="1182543"/>
    <lineage>
        <taxon>Eukaryota</taxon>
        <taxon>Fungi</taxon>
        <taxon>Dikarya</taxon>
        <taxon>Ascomycota</taxon>
        <taxon>Pezizomycotina</taxon>
        <taxon>Eurotiomycetes</taxon>
        <taxon>Chaetothyriomycetidae</taxon>
        <taxon>Chaetothyriales</taxon>
        <taxon>Herpotrichiellaceae</taxon>
        <taxon>Cladophialophora</taxon>
    </lineage>
</organism>
<feature type="domain" description="Beta-lactamase-related" evidence="4">
    <location>
        <begin position="81"/>
        <end position="409"/>
    </location>
</feature>
<name>W9WJ69_9EURO</name>
<dbReference type="AlphaFoldDB" id="W9WJ69"/>
<dbReference type="SUPFAM" id="SSF56601">
    <property type="entry name" value="beta-lactamase/transpeptidase-like"/>
    <property type="match status" value="1"/>
</dbReference>
<dbReference type="InterPro" id="IPR051478">
    <property type="entry name" value="Beta-lactamase-like_AB/R"/>
</dbReference>
<evidence type="ECO:0000256" key="2">
    <source>
        <dbReference type="SAM" id="MobiDB-lite"/>
    </source>
</evidence>
<dbReference type="OrthoDB" id="10250282at2759"/>
<feature type="signal peptide" evidence="3">
    <location>
        <begin position="1"/>
        <end position="26"/>
    </location>
</feature>
<dbReference type="InterPro" id="IPR058664">
    <property type="entry name" value="ARB_00930-like_C"/>
</dbReference>
<feature type="compositionally biased region" description="Basic and acidic residues" evidence="2">
    <location>
        <begin position="641"/>
        <end position="681"/>
    </location>
</feature>
<dbReference type="PANTHER" id="PTHR22935">
    <property type="entry name" value="PENICILLIN-BINDING PROTEIN"/>
    <property type="match status" value="1"/>
</dbReference>
<dbReference type="PANTHER" id="PTHR22935:SF95">
    <property type="entry name" value="BETA-LACTAMASE-LIKE 1-RELATED"/>
    <property type="match status" value="1"/>
</dbReference>
<reference evidence="6 7" key="1">
    <citation type="submission" date="2013-03" db="EMBL/GenBank/DDBJ databases">
        <title>The Genome Sequence of Cladophialophora psammophila CBS 110553.</title>
        <authorList>
            <consortium name="The Broad Institute Genomics Platform"/>
            <person name="Cuomo C."/>
            <person name="de Hoog S."/>
            <person name="Gorbushina A."/>
            <person name="Walker B."/>
            <person name="Young S.K."/>
            <person name="Zeng Q."/>
            <person name="Gargeya S."/>
            <person name="Fitzgerald M."/>
            <person name="Haas B."/>
            <person name="Abouelleil A."/>
            <person name="Allen A.W."/>
            <person name="Alvarado L."/>
            <person name="Arachchi H.M."/>
            <person name="Berlin A.M."/>
            <person name="Chapman S.B."/>
            <person name="Gainer-Dewar J."/>
            <person name="Goldberg J."/>
            <person name="Griggs A."/>
            <person name="Gujja S."/>
            <person name="Hansen M."/>
            <person name="Howarth C."/>
            <person name="Imamovic A."/>
            <person name="Ireland A."/>
            <person name="Larimer J."/>
            <person name="McCowan C."/>
            <person name="Murphy C."/>
            <person name="Pearson M."/>
            <person name="Poon T.W."/>
            <person name="Priest M."/>
            <person name="Roberts A."/>
            <person name="Saif S."/>
            <person name="Shea T."/>
            <person name="Sisk P."/>
            <person name="Sykes S."/>
            <person name="Wortman J."/>
            <person name="Nusbaum C."/>
            <person name="Birren B."/>
        </authorList>
    </citation>
    <scope>NUCLEOTIDE SEQUENCE [LARGE SCALE GENOMIC DNA]</scope>
    <source>
        <strain evidence="6 7">CBS 110553</strain>
    </source>
</reference>
<evidence type="ECO:0000313" key="7">
    <source>
        <dbReference type="Proteomes" id="UP000019471"/>
    </source>
</evidence>
<dbReference type="Proteomes" id="UP000019471">
    <property type="component" value="Unassembled WGS sequence"/>
</dbReference>
<feature type="region of interest" description="Disordered" evidence="2">
    <location>
        <begin position="627"/>
        <end position="681"/>
    </location>
</feature>
<comment type="caution">
    <text evidence="6">The sequence shown here is derived from an EMBL/GenBank/DDBJ whole genome shotgun (WGS) entry which is preliminary data.</text>
</comment>
<dbReference type="EMBL" id="AMGX01000014">
    <property type="protein sequence ID" value="EXJ68182.1"/>
    <property type="molecule type" value="Genomic_DNA"/>
</dbReference>
<dbReference type="Gene3D" id="3.40.710.10">
    <property type="entry name" value="DD-peptidase/beta-lactamase superfamily"/>
    <property type="match status" value="1"/>
</dbReference>
<dbReference type="eggNOG" id="ENOG502R2HC">
    <property type="taxonomic scope" value="Eukaryota"/>
</dbReference>
<dbReference type="InterPro" id="IPR001466">
    <property type="entry name" value="Beta-lactam-related"/>
</dbReference>
<feature type="chain" id="PRO_5004933642" evidence="3">
    <location>
        <begin position="27"/>
        <end position="681"/>
    </location>
</feature>
<feature type="domain" description="Beta-lactamase-like ARB-00930-like C-terminal" evidence="5">
    <location>
        <begin position="431"/>
        <end position="588"/>
    </location>
</feature>
<feature type="region of interest" description="Disordered" evidence="2">
    <location>
        <begin position="541"/>
        <end position="561"/>
    </location>
</feature>
<evidence type="ECO:0000256" key="1">
    <source>
        <dbReference type="ARBA" id="ARBA00038473"/>
    </source>
</evidence>
<comment type="similarity">
    <text evidence="1">Belongs to the beta-lactamase family.</text>
</comment>
<proteinExistence type="inferred from homology"/>
<dbReference type="HOGENOM" id="CLU_019706_1_0_1"/>
<dbReference type="InterPro" id="IPR012338">
    <property type="entry name" value="Beta-lactam/transpept-like"/>
</dbReference>
<dbReference type="Pfam" id="PF00144">
    <property type="entry name" value="Beta-lactamase"/>
    <property type="match status" value="1"/>
</dbReference>
<gene>
    <name evidence="6" type="ORF">A1O5_08797</name>
</gene>